<evidence type="ECO:0000256" key="1">
    <source>
        <dbReference type="SAM" id="MobiDB-lite"/>
    </source>
</evidence>
<evidence type="ECO:0000313" key="2">
    <source>
        <dbReference type="EMBL" id="KAF9735449.1"/>
    </source>
</evidence>
<dbReference type="EMBL" id="WJXW01000006">
    <property type="protein sequence ID" value="KAF9735449.1"/>
    <property type="molecule type" value="Genomic_DNA"/>
</dbReference>
<dbReference type="AlphaFoldDB" id="A0A9P6GHF5"/>
<sequence>MESQRLACASTLQPALPPRSFMDSSPAWTAGQLGNWALVSAPDRCSKPPNVLPRHARDGALSCDSEQPDPMCRQPPTIWSYIAGQFLVRSHKLQPNPPFAG</sequence>
<accession>A0A9P6GHF5</accession>
<gene>
    <name evidence="2" type="ORF">PMIN01_06854</name>
</gene>
<keyword evidence="3" id="KW-1185">Reference proteome</keyword>
<organism evidence="2 3">
    <name type="scientific">Paraphaeosphaeria minitans</name>
    <dbReference type="NCBI Taxonomy" id="565426"/>
    <lineage>
        <taxon>Eukaryota</taxon>
        <taxon>Fungi</taxon>
        <taxon>Dikarya</taxon>
        <taxon>Ascomycota</taxon>
        <taxon>Pezizomycotina</taxon>
        <taxon>Dothideomycetes</taxon>
        <taxon>Pleosporomycetidae</taxon>
        <taxon>Pleosporales</taxon>
        <taxon>Massarineae</taxon>
        <taxon>Didymosphaeriaceae</taxon>
        <taxon>Paraphaeosphaeria</taxon>
    </lineage>
</organism>
<name>A0A9P6GHF5_9PLEO</name>
<dbReference type="OrthoDB" id="10630881at2759"/>
<feature type="region of interest" description="Disordered" evidence="1">
    <location>
        <begin position="49"/>
        <end position="70"/>
    </location>
</feature>
<comment type="caution">
    <text evidence="2">The sequence shown here is derived from an EMBL/GenBank/DDBJ whole genome shotgun (WGS) entry which is preliminary data.</text>
</comment>
<dbReference type="Proteomes" id="UP000756921">
    <property type="component" value="Unassembled WGS sequence"/>
</dbReference>
<protein>
    <submittedName>
        <fullName evidence="2">Uncharacterized protein</fullName>
    </submittedName>
</protein>
<reference evidence="2" key="1">
    <citation type="journal article" date="2020" name="Mol. Plant Microbe Interact.">
        <title>Genome Sequence of the Biocontrol Agent Coniothyrium minitans strain Conio (IMI 134523).</title>
        <authorList>
            <person name="Patel D."/>
            <person name="Shittu T.A."/>
            <person name="Baroncelli R."/>
            <person name="Muthumeenakshi S."/>
            <person name="Osborne T.H."/>
            <person name="Janganan T.K."/>
            <person name="Sreenivasaprasad S."/>
        </authorList>
    </citation>
    <scope>NUCLEOTIDE SEQUENCE</scope>
    <source>
        <strain evidence="2">Conio</strain>
    </source>
</reference>
<evidence type="ECO:0000313" key="3">
    <source>
        <dbReference type="Proteomes" id="UP000756921"/>
    </source>
</evidence>
<proteinExistence type="predicted"/>